<dbReference type="OrthoDB" id="9800865at2"/>
<comment type="catalytic activity">
    <reaction evidence="10">
        <text>2,5-diamino-6-hydroxy-4-(5-phosphoribosylamino)-pyrimidine + H2O + H(+) = 5-amino-6-(5-phospho-D-ribosylamino)uracil + NH4(+)</text>
        <dbReference type="Rhea" id="RHEA:21868"/>
        <dbReference type="ChEBI" id="CHEBI:15377"/>
        <dbReference type="ChEBI" id="CHEBI:15378"/>
        <dbReference type="ChEBI" id="CHEBI:28938"/>
        <dbReference type="ChEBI" id="CHEBI:58453"/>
        <dbReference type="ChEBI" id="CHEBI:58614"/>
        <dbReference type="EC" id="3.5.4.26"/>
    </reaction>
</comment>
<evidence type="ECO:0000256" key="3">
    <source>
        <dbReference type="ARBA" id="ARBA00004910"/>
    </source>
</evidence>
<dbReference type="SUPFAM" id="SSF53597">
    <property type="entry name" value="Dihydrofolate reductase-like"/>
    <property type="match status" value="1"/>
</dbReference>
<keyword evidence="16" id="KW-1185">Reference proteome</keyword>
<evidence type="ECO:0000256" key="1">
    <source>
        <dbReference type="ARBA" id="ARBA00002151"/>
    </source>
</evidence>
<keyword evidence="6 10" id="KW-0686">Riboflavin biosynthesis</keyword>
<comment type="function">
    <text evidence="1 10">Converts 2,5-diamino-6-(ribosylamino)-4(3h)-pyrimidinone 5'-phosphate into 5-amino-6-(ribosylamino)-2,4(1h,3h)-pyrimidinedione 5'-phosphate.</text>
</comment>
<dbReference type="EC" id="1.1.1.193" evidence="10"/>
<dbReference type="InterPro" id="IPR024072">
    <property type="entry name" value="DHFR-like_dom_sf"/>
</dbReference>
<feature type="binding site" evidence="12">
    <location>
        <position position="162"/>
    </location>
    <ligand>
        <name>NADP(+)</name>
        <dbReference type="ChEBI" id="CHEBI:58349"/>
    </ligand>
</feature>
<dbReference type="GO" id="GO:0008703">
    <property type="term" value="F:5-amino-6-(5-phosphoribosylamino)uracil reductase activity"/>
    <property type="evidence" value="ECO:0007669"/>
    <property type="project" value="UniProtKB-EC"/>
</dbReference>
<keyword evidence="10 15" id="KW-0378">Hydrolase</keyword>
<dbReference type="InterPro" id="IPR016193">
    <property type="entry name" value="Cytidine_deaminase-like"/>
</dbReference>
<dbReference type="NCBIfam" id="TIGR00227">
    <property type="entry name" value="ribD_Cterm"/>
    <property type="match status" value="1"/>
</dbReference>
<dbReference type="Gene3D" id="3.40.430.10">
    <property type="entry name" value="Dihydrofolate Reductase, subunit A"/>
    <property type="match status" value="1"/>
</dbReference>
<comment type="pathway">
    <text evidence="3 10">Cofactor biosynthesis; riboflavin biosynthesis; 5-amino-6-(D-ribitylamino)uracil from GTP: step 3/4.</text>
</comment>
<dbReference type="Pfam" id="PF00383">
    <property type="entry name" value="dCMP_cyt_deam_1"/>
    <property type="match status" value="1"/>
</dbReference>
<keyword evidence="9" id="KW-0511">Multifunctional enzyme</keyword>
<dbReference type="GO" id="GO:0008835">
    <property type="term" value="F:diaminohydroxyphosphoribosylaminopyrimidine deaminase activity"/>
    <property type="evidence" value="ECO:0007669"/>
    <property type="project" value="UniProtKB-EC"/>
</dbReference>
<dbReference type="SUPFAM" id="SSF53927">
    <property type="entry name" value="Cytidine deaminase-like"/>
    <property type="match status" value="1"/>
</dbReference>
<evidence type="ECO:0000256" key="2">
    <source>
        <dbReference type="ARBA" id="ARBA00004882"/>
    </source>
</evidence>
<dbReference type="UniPathway" id="UPA00275">
    <property type="reaction ID" value="UER00401"/>
</dbReference>
<dbReference type="PANTHER" id="PTHR38011">
    <property type="entry name" value="DIHYDROFOLATE REDUCTASE FAMILY PROTEIN (AFU_ORTHOLOGUE AFUA_8G06820)"/>
    <property type="match status" value="1"/>
</dbReference>
<dbReference type="InterPro" id="IPR002734">
    <property type="entry name" value="RibDG_C"/>
</dbReference>
<evidence type="ECO:0000256" key="8">
    <source>
        <dbReference type="ARBA" id="ARBA00023002"/>
    </source>
</evidence>
<dbReference type="InterPro" id="IPR004794">
    <property type="entry name" value="Eubact_RibD"/>
</dbReference>
<keyword evidence="10 13" id="KW-0479">Metal-binding</keyword>
<dbReference type="CDD" id="cd01284">
    <property type="entry name" value="Riboflavin_deaminase-reductase"/>
    <property type="match status" value="1"/>
</dbReference>
<evidence type="ECO:0000256" key="4">
    <source>
        <dbReference type="ARBA" id="ARBA00005259"/>
    </source>
</evidence>
<comment type="similarity">
    <text evidence="5 10">In the C-terminal section; belongs to the HTP reductase family.</text>
</comment>
<accession>A0A5C5GAS3</accession>
<evidence type="ECO:0000256" key="7">
    <source>
        <dbReference type="ARBA" id="ARBA00022857"/>
    </source>
</evidence>
<dbReference type="GO" id="GO:0009231">
    <property type="term" value="P:riboflavin biosynthetic process"/>
    <property type="evidence" value="ECO:0007669"/>
    <property type="project" value="UniProtKB-UniPathway"/>
</dbReference>
<dbReference type="InterPro" id="IPR002125">
    <property type="entry name" value="CMP_dCMP_dom"/>
</dbReference>
<evidence type="ECO:0000256" key="12">
    <source>
        <dbReference type="PIRSR" id="PIRSR006769-2"/>
    </source>
</evidence>
<comment type="pathway">
    <text evidence="2 10">Cofactor biosynthesis; riboflavin biosynthesis; 5-amino-6-(D-ribitylamino)uracil from GTP: step 2/4.</text>
</comment>
<dbReference type="PROSITE" id="PS51747">
    <property type="entry name" value="CYT_DCMP_DEAMINASES_2"/>
    <property type="match status" value="1"/>
</dbReference>
<feature type="binding site" evidence="12">
    <location>
        <position position="286"/>
    </location>
    <ligand>
        <name>substrate</name>
    </ligand>
</feature>
<feature type="binding site" evidence="13">
    <location>
        <position position="76"/>
    </location>
    <ligand>
        <name>Zn(2+)</name>
        <dbReference type="ChEBI" id="CHEBI:29105"/>
        <note>catalytic</note>
    </ligand>
</feature>
<keyword evidence="7 10" id="KW-0521">NADP</keyword>
<dbReference type="GO" id="GO:0050661">
    <property type="term" value="F:NADP binding"/>
    <property type="evidence" value="ECO:0007669"/>
    <property type="project" value="InterPro"/>
</dbReference>
<protein>
    <recommendedName>
        <fullName evidence="10">Riboflavin biosynthesis protein RibD</fullName>
    </recommendedName>
    <domain>
        <recommendedName>
            <fullName evidence="10">Diaminohydroxyphosphoribosylaminopyrimidine deaminase</fullName>
            <shortName evidence="10">DRAP deaminase</shortName>
            <ecNumber evidence="10">3.5.4.26</ecNumber>
        </recommendedName>
        <alternativeName>
            <fullName evidence="10">Riboflavin-specific deaminase</fullName>
        </alternativeName>
    </domain>
    <domain>
        <recommendedName>
            <fullName evidence="10">5-amino-6-(5-phosphoribosylamino)uracil reductase</fullName>
            <ecNumber evidence="10">1.1.1.193</ecNumber>
        </recommendedName>
        <alternativeName>
            <fullName evidence="10">HTP reductase</fullName>
        </alternativeName>
    </domain>
</protein>
<organism evidence="15 16">
    <name type="scientific">Pelagovum pacificum</name>
    <dbReference type="NCBI Taxonomy" id="2588711"/>
    <lineage>
        <taxon>Bacteria</taxon>
        <taxon>Pseudomonadati</taxon>
        <taxon>Pseudomonadota</taxon>
        <taxon>Alphaproteobacteria</taxon>
        <taxon>Rhodobacterales</taxon>
        <taxon>Paracoccaceae</taxon>
        <taxon>Pelagovum</taxon>
    </lineage>
</organism>
<reference evidence="15 16" key="1">
    <citation type="submission" date="2019-06" db="EMBL/GenBank/DDBJ databases">
        <title>Genome of new Rhodobacteraceae sp. SM1903.</title>
        <authorList>
            <person name="Ren X."/>
        </authorList>
    </citation>
    <scope>NUCLEOTIDE SEQUENCE [LARGE SCALE GENOMIC DNA]</scope>
    <source>
        <strain evidence="15 16">SM1903</strain>
    </source>
</reference>
<dbReference type="InterPro" id="IPR050765">
    <property type="entry name" value="Riboflavin_Biosynth_HTPR"/>
</dbReference>
<dbReference type="EMBL" id="VFFF01000003">
    <property type="protein sequence ID" value="TNY31060.1"/>
    <property type="molecule type" value="Genomic_DNA"/>
</dbReference>
<evidence type="ECO:0000256" key="6">
    <source>
        <dbReference type="ARBA" id="ARBA00022619"/>
    </source>
</evidence>
<evidence type="ECO:0000256" key="11">
    <source>
        <dbReference type="PIRSR" id="PIRSR006769-1"/>
    </source>
</evidence>
<comment type="catalytic activity">
    <reaction evidence="10">
        <text>5-amino-6-(5-phospho-D-ribitylamino)uracil + NADP(+) = 5-amino-6-(5-phospho-D-ribosylamino)uracil + NADPH + H(+)</text>
        <dbReference type="Rhea" id="RHEA:17845"/>
        <dbReference type="ChEBI" id="CHEBI:15378"/>
        <dbReference type="ChEBI" id="CHEBI:57783"/>
        <dbReference type="ChEBI" id="CHEBI:58349"/>
        <dbReference type="ChEBI" id="CHEBI:58421"/>
        <dbReference type="ChEBI" id="CHEBI:58453"/>
        <dbReference type="EC" id="1.1.1.193"/>
    </reaction>
</comment>
<feature type="binding site" evidence="12">
    <location>
        <position position="192"/>
    </location>
    <ligand>
        <name>NADP(+)</name>
        <dbReference type="ChEBI" id="CHEBI:58349"/>
    </ligand>
</feature>
<dbReference type="PIRSF" id="PIRSF006769">
    <property type="entry name" value="RibD"/>
    <property type="match status" value="1"/>
</dbReference>
<feature type="binding site" evidence="12">
    <location>
        <position position="176"/>
    </location>
    <ligand>
        <name>substrate</name>
    </ligand>
</feature>
<feature type="binding site" evidence="13">
    <location>
        <position position="44"/>
    </location>
    <ligand>
        <name>Zn(2+)</name>
        <dbReference type="ChEBI" id="CHEBI:29105"/>
        <note>catalytic</note>
    </ligand>
</feature>
<feature type="binding site" evidence="12">
    <location>
        <position position="199"/>
    </location>
    <ligand>
        <name>NADP(+)</name>
        <dbReference type="ChEBI" id="CHEBI:58349"/>
    </ligand>
</feature>
<dbReference type="Pfam" id="PF01872">
    <property type="entry name" value="RibD_C"/>
    <property type="match status" value="1"/>
</dbReference>
<dbReference type="Proteomes" id="UP000314011">
    <property type="component" value="Unassembled WGS sequence"/>
</dbReference>
<feature type="domain" description="CMP/dCMP-type deaminase" evidence="14">
    <location>
        <begin position="1"/>
        <end position="115"/>
    </location>
</feature>
<evidence type="ECO:0000256" key="13">
    <source>
        <dbReference type="PIRSR" id="PIRSR006769-3"/>
    </source>
</evidence>
<feature type="binding site" evidence="12">
    <location>
        <position position="196"/>
    </location>
    <ligand>
        <name>substrate</name>
    </ligand>
</feature>
<evidence type="ECO:0000256" key="10">
    <source>
        <dbReference type="PIRNR" id="PIRNR006769"/>
    </source>
</evidence>
<feature type="active site" description="Proton donor" evidence="11">
    <location>
        <position position="46"/>
    </location>
</feature>
<dbReference type="NCBIfam" id="TIGR00326">
    <property type="entry name" value="eubact_ribD"/>
    <property type="match status" value="1"/>
</dbReference>
<comment type="cofactor">
    <cofactor evidence="10 13">
        <name>Zn(2+)</name>
        <dbReference type="ChEBI" id="CHEBI:29105"/>
    </cofactor>
    <text evidence="10 13">Binds 1 zinc ion.</text>
</comment>
<feature type="binding site" evidence="12">
    <location>
        <position position="188"/>
    </location>
    <ligand>
        <name>NADP(+)</name>
        <dbReference type="ChEBI" id="CHEBI:58349"/>
    </ligand>
</feature>
<name>A0A5C5GAS3_9RHOB</name>
<dbReference type="PANTHER" id="PTHR38011:SF7">
    <property type="entry name" value="2,5-DIAMINO-6-RIBOSYLAMINO-4(3H)-PYRIMIDINONE 5'-PHOSPHATE REDUCTASE"/>
    <property type="match status" value="1"/>
</dbReference>
<dbReference type="InterPro" id="IPR011549">
    <property type="entry name" value="RibD_C"/>
</dbReference>
<evidence type="ECO:0000256" key="9">
    <source>
        <dbReference type="ARBA" id="ARBA00023268"/>
    </source>
</evidence>
<proteinExistence type="inferred from homology"/>
<comment type="similarity">
    <text evidence="4 10">In the N-terminal section; belongs to the cytidine and deoxycytidylate deaminase family.</text>
</comment>
<evidence type="ECO:0000259" key="14">
    <source>
        <dbReference type="PROSITE" id="PS51747"/>
    </source>
</evidence>
<keyword evidence="10 13" id="KW-0862">Zinc</keyword>
<dbReference type="EC" id="3.5.4.26" evidence="10"/>
<evidence type="ECO:0000256" key="5">
    <source>
        <dbReference type="ARBA" id="ARBA00007417"/>
    </source>
</evidence>
<feature type="binding site" evidence="12">
    <location>
        <position position="160"/>
    </location>
    <ligand>
        <name>substrate</name>
    </ligand>
</feature>
<evidence type="ECO:0000313" key="15">
    <source>
        <dbReference type="EMBL" id="TNY31060.1"/>
    </source>
</evidence>
<comment type="caution">
    <text evidence="15">The sequence shown here is derived from an EMBL/GenBank/DDBJ whole genome shotgun (WGS) entry which is preliminary data.</text>
</comment>
<keyword evidence="8 10" id="KW-0560">Oxidoreductase</keyword>
<feature type="binding site" evidence="13">
    <location>
        <position position="67"/>
    </location>
    <ligand>
        <name>Zn(2+)</name>
        <dbReference type="ChEBI" id="CHEBI:29105"/>
        <note>catalytic</note>
    </ligand>
</feature>
<evidence type="ECO:0000313" key="16">
    <source>
        <dbReference type="Proteomes" id="UP000314011"/>
    </source>
</evidence>
<gene>
    <name evidence="15" type="primary">ribD</name>
    <name evidence="15" type="ORF">FHY64_17090</name>
</gene>
<dbReference type="AlphaFoldDB" id="A0A5C5GAS3"/>
<sequence>MALALSLARQGLGRTWPNPSVGCVLVRDGRILARARTADGGRPHAEVGALAGADASGATAYVTLEPCAHVGETPACADELAKAGVARVVIGCGDPDPRTAGAGIAKLMAAGIEVETGVMEAEARDVTAGFLTRVTEGRPFVTLKLASSVDGRIATATGESQWITGPAARRMVHLMRASHDAVMVGAGTARADDPSLTVRGLGIDRQPVRVVLSRRLDVPRDGTLARTAREVPVWILVGPEADKAARAHWTDAGATLIDCEIDHGQISPESALAALGAQGLTRVFCEGGGALAATLLAAGLVDQLVTFTAGLALGAEGLPMIGAMGVDRLAEAPRYALTETRAIGPDAMQIWRRT</sequence>
<dbReference type="Gene3D" id="3.40.140.10">
    <property type="entry name" value="Cytidine Deaminase, domain 2"/>
    <property type="match status" value="1"/>
</dbReference>
<feature type="binding site" evidence="12">
    <location>
        <position position="146"/>
    </location>
    <ligand>
        <name>NADP(+)</name>
        <dbReference type="ChEBI" id="CHEBI:58349"/>
    </ligand>
</feature>
<dbReference type="GO" id="GO:0046872">
    <property type="term" value="F:metal ion binding"/>
    <property type="evidence" value="ECO:0007669"/>
    <property type="project" value="UniProtKB-KW"/>
</dbReference>